<organism evidence="1 2">
    <name type="scientific">Owenia fusiformis</name>
    <name type="common">Polychaete worm</name>
    <dbReference type="NCBI Taxonomy" id="6347"/>
    <lineage>
        <taxon>Eukaryota</taxon>
        <taxon>Metazoa</taxon>
        <taxon>Spiralia</taxon>
        <taxon>Lophotrochozoa</taxon>
        <taxon>Annelida</taxon>
        <taxon>Polychaeta</taxon>
        <taxon>Sedentaria</taxon>
        <taxon>Canalipalpata</taxon>
        <taxon>Sabellida</taxon>
        <taxon>Oweniida</taxon>
        <taxon>Oweniidae</taxon>
        <taxon>Owenia</taxon>
    </lineage>
</organism>
<accession>A0A8J1TLK9</accession>
<dbReference type="Proteomes" id="UP000749559">
    <property type="component" value="Unassembled WGS sequence"/>
</dbReference>
<keyword evidence="2" id="KW-1185">Reference proteome</keyword>
<reference evidence="1" key="1">
    <citation type="submission" date="2022-03" db="EMBL/GenBank/DDBJ databases">
        <authorList>
            <person name="Martin C."/>
        </authorList>
    </citation>
    <scope>NUCLEOTIDE SEQUENCE</scope>
</reference>
<dbReference type="InterPro" id="IPR032710">
    <property type="entry name" value="NTF2-like_dom_sf"/>
</dbReference>
<proteinExistence type="predicted"/>
<comment type="caution">
    <text evidence="1">The sequence shown here is derived from an EMBL/GenBank/DDBJ whole genome shotgun (WGS) entry which is preliminary data.</text>
</comment>
<protein>
    <submittedName>
        <fullName evidence="1">Uncharacterized protein</fullName>
    </submittedName>
</protein>
<gene>
    <name evidence="1" type="ORF">OFUS_LOCUS25830</name>
</gene>
<evidence type="ECO:0000313" key="2">
    <source>
        <dbReference type="Proteomes" id="UP000749559"/>
    </source>
</evidence>
<sequence length="167" mass="19177">MMNRVLILTVLVSVSTEAQRWERTKREQLWLKKLSNFSKEYEDAILLPECTNSMKPNCTVAASFWDKDAVIAVDGLNSGHGREGVQKILEQNRGHGPDTYFSVHWYYCKGSRKGVALYGVGTVYSNDKREILEEWRVLTFFRSYNDGGWKIQYSFELKGGDPHAANM</sequence>
<dbReference type="SUPFAM" id="SSF54427">
    <property type="entry name" value="NTF2-like"/>
    <property type="match status" value="1"/>
</dbReference>
<dbReference type="EMBL" id="CAIIXF020000012">
    <property type="protein sequence ID" value="CAH1802116.1"/>
    <property type="molecule type" value="Genomic_DNA"/>
</dbReference>
<evidence type="ECO:0000313" key="1">
    <source>
        <dbReference type="EMBL" id="CAH1802116.1"/>
    </source>
</evidence>
<name>A0A8J1TLK9_OWEFU</name>
<dbReference type="AlphaFoldDB" id="A0A8J1TLK9"/>